<evidence type="ECO:0000256" key="2">
    <source>
        <dbReference type="ARBA" id="ARBA00022723"/>
    </source>
</evidence>
<feature type="binding site" evidence="4">
    <location>
        <position position="103"/>
    </location>
    <ligand>
        <name>a divalent metal cation</name>
        <dbReference type="ChEBI" id="CHEBI:60240"/>
        <label>1</label>
    </ligand>
</feature>
<dbReference type="PANTHER" id="PTHR46124:SF2">
    <property type="entry name" value="D-AMINOACYL-TRNA DEACYLASE"/>
    <property type="match status" value="1"/>
</dbReference>
<sequence>MREQPTRPSNFMFIETHAHLDFPQFSKDLETVIQRAIDSGIEKIITIGTNLNSSRKALSIAEKFPVVWAAVGIHPLEAHKRVPSFEKDLSDLLDHPKIVAIGETGLDFHKFDPSLSPAEIEEQKKIQQEFFLSQLELAKEAKLNVIIHQRAAFHETLSLLSPYQGVLRGVFHCFVGTSQEAGLLFNQGHLVSFTGIITFPNAQTVRQTVLEIPLENMMLETDCPFLAPVPYRGKRSEPSHVRIIAEEIAKIKKISLEEVASRTTRTASEFFSFQNSKRN</sequence>
<dbReference type="InterPro" id="IPR001130">
    <property type="entry name" value="TatD-like"/>
</dbReference>
<evidence type="ECO:0000256" key="4">
    <source>
        <dbReference type="PIRSR" id="PIRSR005902-1"/>
    </source>
</evidence>
<gene>
    <name evidence="5" type="ORF">kam1_2053</name>
</gene>
<dbReference type="GO" id="GO:0046872">
    <property type="term" value="F:metal ion binding"/>
    <property type="evidence" value="ECO:0007669"/>
    <property type="project" value="UniProtKB-KW"/>
</dbReference>
<reference evidence="6" key="1">
    <citation type="submission" date="2019-03" db="EMBL/GenBank/DDBJ databases">
        <title>Complete genome of Methylacidiphilum kamchatkense Kam1.</title>
        <authorList>
            <person name="Kruse T."/>
            <person name="Murarilal Ratnadevi C."/>
            <person name="Erikstad H.-A."/>
            <person name="Birkeland N.-K."/>
        </authorList>
    </citation>
    <scope>NUCLEOTIDE SEQUENCE [LARGE SCALE GENOMIC DNA]</scope>
    <source>
        <strain evidence="6">kam1</strain>
    </source>
</reference>
<feature type="binding site" evidence="4">
    <location>
        <position position="148"/>
    </location>
    <ligand>
        <name>a divalent metal cation</name>
        <dbReference type="ChEBI" id="CHEBI:60240"/>
        <label>2</label>
    </ligand>
</feature>
<dbReference type="PANTHER" id="PTHR46124">
    <property type="entry name" value="D-AMINOACYL-TRNA DEACYLASE"/>
    <property type="match status" value="1"/>
</dbReference>
<organism evidence="5 6">
    <name type="scientific">Methylacidiphilum kamchatkense Kam1</name>
    <dbReference type="NCBI Taxonomy" id="1202785"/>
    <lineage>
        <taxon>Bacteria</taxon>
        <taxon>Pseudomonadati</taxon>
        <taxon>Verrucomicrobiota</taxon>
        <taxon>Methylacidiphilae</taxon>
        <taxon>Methylacidiphilales</taxon>
        <taxon>Methylacidiphilaceae</taxon>
        <taxon>Methylacidiphilum (ex Ratnadevi et al. 2023)</taxon>
    </lineage>
</organism>
<feature type="binding site" evidence="4">
    <location>
        <position position="222"/>
    </location>
    <ligand>
        <name>a divalent metal cation</name>
        <dbReference type="ChEBI" id="CHEBI:60240"/>
        <label>1</label>
    </ligand>
</feature>
<dbReference type="GO" id="GO:0016788">
    <property type="term" value="F:hydrolase activity, acting on ester bonds"/>
    <property type="evidence" value="ECO:0007669"/>
    <property type="project" value="InterPro"/>
</dbReference>
<evidence type="ECO:0000256" key="3">
    <source>
        <dbReference type="ARBA" id="ARBA00022801"/>
    </source>
</evidence>
<dbReference type="InterPro" id="IPR032466">
    <property type="entry name" value="Metal_Hydrolase"/>
</dbReference>
<dbReference type="GO" id="GO:0004536">
    <property type="term" value="F:DNA nuclease activity"/>
    <property type="evidence" value="ECO:0007669"/>
    <property type="project" value="InterPro"/>
</dbReference>
<dbReference type="EC" id="3.1.21.-" evidence="5"/>
<dbReference type="STRING" id="1202785.A946_05995"/>
<comment type="similarity">
    <text evidence="1">Belongs to the metallo-dependent hydrolases superfamily. TatD-type hydrolase family.</text>
</comment>
<dbReference type="AlphaFoldDB" id="A0A516TPW1"/>
<name>A0A516TPW1_9BACT</name>
<evidence type="ECO:0000313" key="6">
    <source>
        <dbReference type="Proteomes" id="UP000315925"/>
    </source>
</evidence>
<protein>
    <submittedName>
        <fullName evidence="5">TatD DNase family protein</fullName>
        <ecNumber evidence="5">3.1.21.-</ecNumber>
    </submittedName>
</protein>
<dbReference type="InterPro" id="IPR015991">
    <property type="entry name" value="TatD/YcfH-like"/>
</dbReference>
<dbReference type="Gene3D" id="3.20.20.140">
    <property type="entry name" value="Metal-dependent hydrolases"/>
    <property type="match status" value="1"/>
</dbReference>
<dbReference type="FunFam" id="3.20.20.140:FF:000005">
    <property type="entry name" value="TatD family hydrolase"/>
    <property type="match status" value="1"/>
</dbReference>
<dbReference type="SUPFAM" id="SSF51556">
    <property type="entry name" value="Metallo-dependent hydrolases"/>
    <property type="match status" value="1"/>
</dbReference>
<dbReference type="NCBIfam" id="TIGR00010">
    <property type="entry name" value="YchF/TatD family DNA exonuclease"/>
    <property type="match status" value="1"/>
</dbReference>
<proteinExistence type="inferred from homology"/>
<feature type="binding site" evidence="4">
    <location>
        <position position="19"/>
    </location>
    <ligand>
        <name>a divalent metal cation</name>
        <dbReference type="ChEBI" id="CHEBI:60240"/>
        <label>1</label>
    </ligand>
</feature>
<keyword evidence="3 5" id="KW-0378">Hydrolase</keyword>
<dbReference type="KEGG" id="mkc:kam1_2053"/>
<dbReference type="PIRSF" id="PIRSF005902">
    <property type="entry name" value="DNase_TatD"/>
    <property type="match status" value="1"/>
</dbReference>
<keyword evidence="2 4" id="KW-0479">Metal-binding</keyword>
<dbReference type="Pfam" id="PF01026">
    <property type="entry name" value="TatD_DNase"/>
    <property type="match status" value="1"/>
</dbReference>
<evidence type="ECO:0000256" key="1">
    <source>
        <dbReference type="ARBA" id="ARBA00009275"/>
    </source>
</evidence>
<dbReference type="EMBL" id="CP037899">
    <property type="protein sequence ID" value="QDQ43261.1"/>
    <property type="molecule type" value="Genomic_DNA"/>
</dbReference>
<evidence type="ECO:0000313" key="5">
    <source>
        <dbReference type="EMBL" id="QDQ43261.1"/>
    </source>
</evidence>
<accession>A0A516TPW1</accession>
<dbReference type="CDD" id="cd01310">
    <property type="entry name" value="TatD_DNAse"/>
    <property type="match status" value="1"/>
</dbReference>
<dbReference type="Proteomes" id="UP000315925">
    <property type="component" value="Chromosome"/>
</dbReference>
<feature type="binding site" evidence="4">
    <location>
        <position position="172"/>
    </location>
    <ligand>
        <name>a divalent metal cation</name>
        <dbReference type="ChEBI" id="CHEBI:60240"/>
        <label>2</label>
    </ligand>
</feature>
<feature type="binding site" evidence="4">
    <location>
        <position position="17"/>
    </location>
    <ligand>
        <name>a divalent metal cation</name>
        <dbReference type="ChEBI" id="CHEBI:60240"/>
        <label>1</label>
    </ligand>
</feature>